<accession>A0A9X7Z6V8</accession>
<gene>
    <name evidence="1" type="ORF">JZ786_19635</name>
</gene>
<sequence>MTMPQIPEEKFRPSLDEVVVDLMESIALEEIALSHLMNAEAEKIQMFVGKHDERHDKPRIHEMIELNKMVNQLLEIVVMKEWMLLRKLQMVVEIERESYECEE</sequence>
<protein>
    <submittedName>
        <fullName evidence="1">Uncharacterized protein</fullName>
    </submittedName>
</protein>
<keyword evidence="2" id="KW-1185">Reference proteome</keyword>
<dbReference type="EMBL" id="CP071182">
    <property type="protein sequence ID" value="QSO46638.1"/>
    <property type="molecule type" value="Genomic_DNA"/>
</dbReference>
<name>A0A9X7Z6V8_9BACL</name>
<proteinExistence type="predicted"/>
<dbReference type="RefSeq" id="WP_206656003.1">
    <property type="nucleotide sequence ID" value="NZ_CP071182.1"/>
</dbReference>
<reference evidence="1 2" key="1">
    <citation type="submission" date="2021-02" db="EMBL/GenBank/DDBJ databases">
        <title>Alicyclobacillus curvatus sp. nov. and Alicyclobacillus mengziensis sp. nov., two acidophilic bacteria isolated from acid mine drainage.</title>
        <authorList>
            <person name="Huang Y."/>
        </authorList>
    </citation>
    <scope>NUCLEOTIDE SEQUENCE [LARGE SCALE GENOMIC DNA]</scope>
    <source>
        <strain evidence="1 2">S30H14</strain>
    </source>
</reference>
<evidence type="ECO:0000313" key="1">
    <source>
        <dbReference type="EMBL" id="QSO46638.1"/>
    </source>
</evidence>
<evidence type="ECO:0000313" key="2">
    <source>
        <dbReference type="Proteomes" id="UP000663505"/>
    </source>
</evidence>
<dbReference type="AlphaFoldDB" id="A0A9X7Z6V8"/>
<organism evidence="1 2">
    <name type="scientific">Alicyclobacillus mengziensis</name>
    <dbReference type="NCBI Taxonomy" id="2931921"/>
    <lineage>
        <taxon>Bacteria</taxon>
        <taxon>Bacillati</taxon>
        <taxon>Bacillota</taxon>
        <taxon>Bacilli</taxon>
        <taxon>Bacillales</taxon>
        <taxon>Alicyclobacillaceae</taxon>
        <taxon>Alicyclobacillus</taxon>
    </lineage>
</organism>
<dbReference type="Proteomes" id="UP000663505">
    <property type="component" value="Chromosome"/>
</dbReference>
<dbReference type="InterPro" id="IPR058705">
    <property type="entry name" value="A_ENA"/>
</dbReference>
<dbReference type="KEGG" id="afx:JZ786_19635"/>
<dbReference type="Pfam" id="PF26595">
    <property type="entry name" value="A_ENA"/>
    <property type="match status" value="1"/>
</dbReference>